<proteinExistence type="predicted"/>
<accession>A0A077ASM8</accession>
<reference evidence="1 2" key="1">
    <citation type="submission" date="2014-07" db="EMBL/GenBank/DDBJ databases">
        <title>Comparative genomic insights into amoeba endosymbionts belonging to the families of Holosporaceae and Candidatus Midichloriaceae within Rickettsiales.</title>
        <authorList>
            <person name="Wang Z."/>
            <person name="Wu M."/>
        </authorList>
    </citation>
    <scope>NUCLEOTIDE SEQUENCE [LARGE SCALE GENOMIC DNA]</scope>
    <source>
        <strain evidence="1">PRA3</strain>
    </source>
</reference>
<evidence type="ECO:0000313" key="1">
    <source>
        <dbReference type="EMBL" id="AIK96207.1"/>
    </source>
</evidence>
<keyword evidence="2" id="KW-1185">Reference proteome</keyword>
<dbReference type="EMBL" id="CP008941">
    <property type="protein sequence ID" value="AIK96207.1"/>
    <property type="molecule type" value="Genomic_DNA"/>
</dbReference>
<dbReference type="AlphaFoldDB" id="A0A077ASM8"/>
<dbReference type="STRING" id="91604.ID47_04770"/>
<sequence>MLRISVFYENTFNFKDPLKLAQQLVALRNSPQMHSELDVCDHLLLSNGLMFLFYKSDDKKSALKELHYCLKNYANNSKFDINFMEAHYVETMLELAVRTSEGEVLRELLENQRLNSVFMRMVNYDFYMQRYNNFLEDFCRGKNS</sequence>
<name>A0A077ASM8_9PROT</name>
<protein>
    <submittedName>
        <fullName evidence="1">Uncharacterized protein</fullName>
    </submittedName>
</protein>
<dbReference type="KEGG" id="paca:ID47_04770"/>
<organism evidence="1 2">
    <name type="scientific">Candidatus Odyssella acanthamoebae</name>
    <dbReference type="NCBI Taxonomy" id="91604"/>
    <lineage>
        <taxon>Bacteria</taxon>
        <taxon>Pseudomonadati</taxon>
        <taxon>Pseudomonadota</taxon>
        <taxon>Alphaproteobacteria</taxon>
        <taxon>Holosporales</taxon>
        <taxon>Candidatus Paracaedibacteraceae</taxon>
        <taxon>Candidatus Odyssella</taxon>
    </lineage>
</organism>
<dbReference type="Proteomes" id="UP000028926">
    <property type="component" value="Chromosome"/>
</dbReference>
<dbReference type="RefSeq" id="WP_038464360.1">
    <property type="nucleotide sequence ID" value="NZ_CP008941.1"/>
</dbReference>
<gene>
    <name evidence="1" type="ORF">ID47_04770</name>
</gene>
<evidence type="ECO:0000313" key="2">
    <source>
        <dbReference type="Proteomes" id="UP000028926"/>
    </source>
</evidence>
<dbReference type="HOGENOM" id="CLU_1792964_0_0_5"/>